<accession>A0A517P665</accession>
<gene>
    <name evidence="1" type="ORF">CA12_09430</name>
</gene>
<dbReference type="Pfam" id="PF18944">
    <property type="entry name" value="DUF5691"/>
    <property type="match status" value="1"/>
</dbReference>
<evidence type="ECO:0000313" key="1">
    <source>
        <dbReference type="EMBL" id="QDT14863.1"/>
    </source>
</evidence>
<dbReference type="KEGG" id="acaf:CA12_09430"/>
<keyword evidence="2" id="KW-1185">Reference proteome</keyword>
<proteinExistence type="predicted"/>
<dbReference type="RefSeq" id="WP_145357716.1">
    <property type="nucleotide sequence ID" value="NZ_CP036265.1"/>
</dbReference>
<reference evidence="1 2" key="1">
    <citation type="submission" date="2019-02" db="EMBL/GenBank/DDBJ databases">
        <title>Deep-cultivation of Planctomycetes and their phenomic and genomic characterization uncovers novel biology.</title>
        <authorList>
            <person name="Wiegand S."/>
            <person name="Jogler M."/>
            <person name="Boedeker C."/>
            <person name="Pinto D."/>
            <person name="Vollmers J."/>
            <person name="Rivas-Marin E."/>
            <person name="Kohn T."/>
            <person name="Peeters S.H."/>
            <person name="Heuer A."/>
            <person name="Rast P."/>
            <person name="Oberbeckmann S."/>
            <person name="Bunk B."/>
            <person name="Jeske O."/>
            <person name="Meyerdierks A."/>
            <person name="Storesund J.E."/>
            <person name="Kallscheuer N."/>
            <person name="Luecker S."/>
            <person name="Lage O.M."/>
            <person name="Pohl T."/>
            <person name="Merkel B.J."/>
            <person name="Hornburger P."/>
            <person name="Mueller R.-W."/>
            <person name="Bruemmer F."/>
            <person name="Labrenz M."/>
            <person name="Spormann A.M."/>
            <person name="Op den Camp H."/>
            <person name="Overmann J."/>
            <person name="Amann R."/>
            <person name="Jetten M.S.M."/>
            <person name="Mascher T."/>
            <person name="Medema M.H."/>
            <person name="Devos D.P."/>
            <person name="Kaster A.-K."/>
            <person name="Ovreas L."/>
            <person name="Rohde M."/>
            <person name="Galperin M.Y."/>
            <person name="Jogler C."/>
        </authorList>
    </citation>
    <scope>NUCLEOTIDE SEQUENCE [LARGE SCALE GENOMIC DNA]</scope>
    <source>
        <strain evidence="1 2">CA12</strain>
    </source>
</reference>
<dbReference type="InterPro" id="IPR043746">
    <property type="entry name" value="DUF5691"/>
</dbReference>
<organism evidence="1 2">
    <name type="scientific">Alienimonas californiensis</name>
    <dbReference type="NCBI Taxonomy" id="2527989"/>
    <lineage>
        <taxon>Bacteria</taxon>
        <taxon>Pseudomonadati</taxon>
        <taxon>Planctomycetota</taxon>
        <taxon>Planctomycetia</taxon>
        <taxon>Planctomycetales</taxon>
        <taxon>Planctomycetaceae</taxon>
        <taxon>Alienimonas</taxon>
    </lineage>
</organism>
<protein>
    <submittedName>
        <fullName evidence="1">Uncharacterized protein</fullName>
    </submittedName>
</protein>
<dbReference type="EMBL" id="CP036265">
    <property type="protein sequence ID" value="QDT14863.1"/>
    <property type="molecule type" value="Genomic_DNA"/>
</dbReference>
<dbReference type="Proteomes" id="UP000318741">
    <property type="component" value="Chromosome"/>
</dbReference>
<name>A0A517P665_9PLAN</name>
<dbReference type="OrthoDB" id="262508at2"/>
<sequence>MNERVRAAVVGLAKAGPAADLTPEELPYVSREGDTPETRFLLAAAAADLWEQAGREAAPAPAVPEPCDDRAVPPAPPELAAVVAAVCEEHPVLLREVCERLVDRGLSLPPRTLPAAFGVASSGAGARGGRTTAIRAAVAAAAGPRGRWLAGFNPDWAWVSEQAAGPTPASEGKAPADLAEAFAADHFGTRLNALRRWRAADPAAARAALEETWKGETAFRRAALLETFETGLSAADEPFLEAALADRSKALPAVAENLLLGLPDSAFAAARRAAADALLDVAGRLKAKLVVTLPPASGQQIEGDAGIDWGLLATEPAKGAAGGRGVRAERLVRALASVPPSHWLDRFGREPADLIALAEPAEHGEDVLAGWTAAAARFATTDATVAAGWAPALSEWACAQLNRARRGKKAAAAVPAAGESLTEFIAALPPAAAADFVRPLLTAKAVAKAPEELGALLWNAVPDPWPDDFARAVVAAIEAGDGKRGYDYWKWQEPIGRVLERLPPAVLADLPPGWPAPHDLPNWLERASAAALLRRRLHELLP</sequence>
<evidence type="ECO:0000313" key="2">
    <source>
        <dbReference type="Proteomes" id="UP000318741"/>
    </source>
</evidence>
<dbReference type="AlphaFoldDB" id="A0A517P665"/>